<protein>
    <recommendedName>
        <fullName evidence="1">F-box domain-containing protein</fullName>
    </recommendedName>
</protein>
<name>A0A167J320_CALVF</name>
<dbReference type="OrthoDB" id="3244954at2759"/>
<feature type="domain" description="F-box" evidence="1">
    <location>
        <begin position="35"/>
        <end position="80"/>
    </location>
</feature>
<proteinExistence type="predicted"/>
<keyword evidence="3" id="KW-1185">Reference proteome</keyword>
<accession>A0A167J320</accession>
<dbReference type="Pfam" id="PF00646">
    <property type="entry name" value="F-box"/>
    <property type="match status" value="1"/>
</dbReference>
<evidence type="ECO:0000313" key="2">
    <source>
        <dbReference type="EMBL" id="KZO93197.1"/>
    </source>
</evidence>
<dbReference type="InterPro" id="IPR001810">
    <property type="entry name" value="F-box_dom"/>
</dbReference>
<dbReference type="EMBL" id="KV417303">
    <property type="protein sequence ID" value="KZO93197.1"/>
    <property type="molecule type" value="Genomic_DNA"/>
</dbReference>
<dbReference type="PROSITE" id="PS50181">
    <property type="entry name" value="FBOX"/>
    <property type="match status" value="1"/>
</dbReference>
<dbReference type="Proteomes" id="UP000076738">
    <property type="component" value="Unassembled WGS sequence"/>
</dbReference>
<dbReference type="SUPFAM" id="SSF81383">
    <property type="entry name" value="F-box domain"/>
    <property type="match status" value="1"/>
</dbReference>
<gene>
    <name evidence="2" type="ORF">CALVIDRAFT_260159</name>
</gene>
<dbReference type="InterPro" id="IPR036047">
    <property type="entry name" value="F-box-like_dom_sf"/>
</dbReference>
<reference evidence="2 3" key="1">
    <citation type="journal article" date="2016" name="Mol. Biol. Evol.">
        <title>Comparative Genomics of Early-Diverging Mushroom-Forming Fungi Provides Insights into the Origins of Lignocellulose Decay Capabilities.</title>
        <authorList>
            <person name="Nagy L.G."/>
            <person name="Riley R."/>
            <person name="Tritt A."/>
            <person name="Adam C."/>
            <person name="Daum C."/>
            <person name="Floudas D."/>
            <person name="Sun H."/>
            <person name="Yadav J.S."/>
            <person name="Pangilinan J."/>
            <person name="Larsson K.H."/>
            <person name="Matsuura K."/>
            <person name="Barry K."/>
            <person name="Labutti K."/>
            <person name="Kuo R."/>
            <person name="Ohm R.A."/>
            <person name="Bhattacharya S.S."/>
            <person name="Shirouzu T."/>
            <person name="Yoshinaga Y."/>
            <person name="Martin F.M."/>
            <person name="Grigoriev I.V."/>
            <person name="Hibbett D.S."/>
        </authorList>
    </citation>
    <scope>NUCLEOTIDE SEQUENCE [LARGE SCALE GENOMIC DNA]</scope>
    <source>
        <strain evidence="2 3">TUFC12733</strain>
    </source>
</reference>
<dbReference type="Gene3D" id="1.20.1280.50">
    <property type="match status" value="1"/>
</dbReference>
<evidence type="ECO:0000313" key="3">
    <source>
        <dbReference type="Proteomes" id="UP000076738"/>
    </source>
</evidence>
<dbReference type="SMART" id="SM00256">
    <property type="entry name" value="FBOX"/>
    <property type="match status" value="1"/>
</dbReference>
<organism evidence="2 3">
    <name type="scientific">Calocera viscosa (strain TUFC12733)</name>
    <dbReference type="NCBI Taxonomy" id="1330018"/>
    <lineage>
        <taxon>Eukaryota</taxon>
        <taxon>Fungi</taxon>
        <taxon>Dikarya</taxon>
        <taxon>Basidiomycota</taxon>
        <taxon>Agaricomycotina</taxon>
        <taxon>Dacrymycetes</taxon>
        <taxon>Dacrymycetales</taxon>
        <taxon>Dacrymycetaceae</taxon>
        <taxon>Calocera</taxon>
    </lineage>
</organism>
<sequence>MAFIFKSPALKLRHKSANHLAGRPPQRDERRYSNALTMDKLPLELCELVLQHLPAMSAWRCRLVCQSWRRYIEETLSRDWLIGSRLLMMYINHPRMLVLDTSENCDFRLTRGDLILDLVARQDDFLVFKFTPSSTRALLQLTEDDTRPIRDFWPNSLLSAGQGPSGLRSIRQLSRKELKLYIWTLSVAPPTDILSDVRLLTLRATASGLFSIRKRRQDFKLQPPDSLIVHRRVLFSKLFGEADNQNIRPVMPFLTQSL</sequence>
<evidence type="ECO:0000259" key="1">
    <source>
        <dbReference type="PROSITE" id="PS50181"/>
    </source>
</evidence>
<dbReference type="AlphaFoldDB" id="A0A167J320"/>